<evidence type="ECO:0000313" key="7">
    <source>
        <dbReference type="Proteomes" id="UP000735302"/>
    </source>
</evidence>
<dbReference type="AlphaFoldDB" id="A0AAV4AWG8"/>
<evidence type="ECO:0000256" key="1">
    <source>
        <dbReference type="ARBA" id="ARBA00004496"/>
    </source>
</evidence>
<dbReference type="InterPro" id="IPR001202">
    <property type="entry name" value="WW_dom"/>
</dbReference>
<dbReference type="GO" id="GO:0060090">
    <property type="term" value="F:molecular adaptor activity"/>
    <property type="evidence" value="ECO:0007669"/>
    <property type="project" value="TreeGrafter"/>
</dbReference>
<dbReference type="InterPro" id="IPR051105">
    <property type="entry name" value="WWC/KIBRA_Hippo_Reg"/>
</dbReference>
<feature type="coiled-coil region" evidence="4">
    <location>
        <begin position="218"/>
        <end position="245"/>
    </location>
</feature>
<dbReference type="PROSITE" id="PS01159">
    <property type="entry name" value="WW_DOMAIN_1"/>
    <property type="match status" value="1"/>
</dbReference>
<feature type="domain" description="WW" evidence="5">
    <location>
        <begin position="9"/>
        <end position="42"/>
    </location>
</feature>
<dbReference type="GO" id="GO:0005737">
    <property type="term" value="C:cytoplasm"/>
    <property type="evidence" value="ECO:0007669"/>
    <property type="project" value="UniProtKB-SubCell"/>
</dbReference>
<dbReference type="SUPFAM" id="SSF51045">
    <property type="entry name" value="WW domain"/>
    <property type="match status" value="2"/>
</dbReference>
<dbReference type="GO" id="GO:0019900">
    <property type="term" value="F:kinase binding"/>
    <property type="evidence" value="ECO:0007669"/>
    <property type="project" value="TreeGrafter"/>
</dbReference>
<sequence>MPERGNGDLPLPEGWEKAVDFDGKAFFIDHINRRTTWIDPRDRFTKPQSFADCVGDELPLGWEEIYDPNVGVYYIDHISQSNQLEDPRTQWRKEQEHMLTEYLVTAQEDLDAKKEIYSIKEQRLMLAQDEFQHLNDTLSGWKSSRTSLNSNSSVGSTKYDPDLLKQDVNLAKNRVARLKRELEQIGVEMTYKERGVETLSKVGQKLQTISGGYSFDQAQRILAEIRQLQSKMSHGEQEKNELVQSHSIFLSVTGRGCYVVAGDGAVAIASEILPASRYDPLPCAYSVCATEALLPALATDTHIPRYLHHVNLCMMSSSLLLSGGLEYTVHTKAVTHARTMRAHGSPCSLSLGWCQIM</sequence>
<keyword evidence="7" id="KW-1185">Reference proteome</keyword>
<name>A0AAV4AWG8_9GAST</name>
<keyword evidence="3" id="KW-0597">Phosphoprotein</keyword>
<dbReference type="Proteomes" id="UP000735302">
    <property type="component" value="Unassembled WGS sequence"/>
</dbReference>
<dbReference type="PANTHER" id="PTHR14791">
    <property type="entry name" value="BOMB/KIRA PROTEINS"/>
    <property type="match status" value="1"/>
</dbReference>
<dbReference type="GO" id="GO:0006355">
    <property type="term" value="P:regulation of DNA-templated transcription"/>
    <property type="evidence" value="ECO:0007669"/>
    <property type="project" value="TreeGrafter"/>
</dbReference>
<accession>A0AAV4AWG8</accession>
<evidence type="ECO:0000256" key="3">
    <source>
        <dbReference type="ARBA" id="ARBA00022553"/>
    </source>
</evidence>
<reference evidence="6 7" key="1">
    <citation type="journal article" date="2021" name="Elife">
        <title>Chloroplast acquisition without the gene transfer in kleptoplastic sea slugs, Plakobranchus ocellatus.</title>
        <authorList>
            <person name="Maeda T."/>
            <person name="Takahashi S."/>
            <person name="Yoshida T."/>
            <person name="Shimamura S."/>
            <person name="Takaki Y."/>
            <person name="Nagai Y."/>
            <person name="Toyoda A."/>
            <person name="Suzuki Y."/>
            <person name="Arimoto A."/>
            <person name="Ishii H."/>
            <person name="Satoh N."/>
            <person name="Nishiyama T."/>
            <person name="Hasebe M."/>
            <person name="Maruyama T."/>
            <person name="Minagawa J."/>
            <person name="Obokata J."/>
            <person name="Shigenobu S."/>
        </authorList>
    </citation>
    <scope>NUCLEOTIDE SEQUENCE [LARGE SCALE GENOMIC DNA]</scope>
</reference>
<dbReference type="GO" id="GO:0016477">
    <property type="term" value="P:cell migration"/>
    <property type="evidence" value="ECO:0007669"/>
    <property type="project" value="TreeGrafter"/>
</dbReference>
<comment type="subcellular location">
    <subcellularLocation>
        <location evidence="1">Cytoplasm</location>
    </subcellularLocation>
</comment>
<dbReference type="PANTHER" id="PTHR14791:SF29">
    <property type="entry name" value="PROTEIN KIBRA"/>
    <property type="match status" value="1"/>
</dbReference>
<dbReference type="PROSITE" id="PS50020">
    <property type="entry name" value="WW_DOMAIN_2"/>
    <property type="match status" value="2"/>
</dbReference>
<organism evidence="6 7">
    <name type="scientific">Plakobranchus ocellatus</name>
    <dbReference type="NCBI Taxonomy" id="259542"/>
    <lineage>
        <taxon>Eukaryota</taxon>
        <taxon>Metazoa</taxon>
        <taxon>Spiralia</taxon>
        <taxon>Lophotrochozoa</taxon>
        <taxon>Mollusca</taxon>
        <taxon>Gastropoda</taxon>
        <taxon>Heterobranchia</taxon>
        <taxon>Euthyneura</taxon>
        <taxon>Panpulmonata</taxon>
        <taxon>Sacoglossa</taxon>
        <taxon>Placobranchoidea</taxon>
        <taxon>Plakobranchidae</taxon>
        <taxon>Plakobranchus</taxon>
    </lineage>
</organism>
<dbReference type="EMBL" id="BLXT01004325">
    <property type="protein sequence ID" value="GFO11617.1"/>
    <property type="molecule type" value="Genomic_DNA"/>
</dbReference>
<keyword evidence="4" id="KW-0175">Coiled coil</keyword>
<evidence type="ECO:0000256" key="4">
    <source>
        <dbReference type="SAM" id="Coils"/>
    </source>
</evidence>
<dbReference type="SMART" id="SM00456">
    <property type="entry name" value="WW"/>
    <property type="match status" value="2"/>
</dbReference>
<evidence type="ECO:0000313" key="6">
    <source>
        <dbReference type="EMBL" id="GFO11617.1"/>
    </source>
</evidence>
<dbReference type="Gene3D" id="2.20.70.10">
    <property type="match status" value="2"/>
</dbReference>
<dbReference type="InterPro" id="IPR036020">
    <property type="entry name" value="WW_dom_sf"/>
</dbReference>
<proteinExistence type="predicted"/>
<dbReference type="GO" id="GO:0046621">
    <property type="term" value="P:negative regulation of organ growth"/>
    <property type="evidence" value="ECO:0007669"/>
    <property type="project" value="TreeGrafter"/>
</dbReference>
<gene>
    <name evidence="6" type="ORF">PoB_003812200</name>
</gene>
<evidence type="ECO:0000256" key="2">
    <source>
        <dbReference type="ARBA" id="ARBA00022490"/>
    </source>
</evidence>
<evidence type="ECO:0000259" key="5">
    <source>
        <dbReference type="PROSITE" id="PS50020"/>
    </source>
</evidence>
<protein>
    <submittedName>
        <fullName evidence="6">Kibra protein</fullName>
    </submittedName>
</protein>
<keyword evidence="2" id="KW-0963">Cytoplasm</keyword>
<dbReference type="Pfam" id="PF00397">
    <property type="entry name" value="WW"/>
    <property type="match status" value="1"/>
</dbReference>
<dbReference type="CDD" id="cd00201">
    <property type="entry name" value="WW"/>
    <property type="match status" value="2"/>
</dbReference>
<feature type="domain" description="WW" evidence="5">
    <location>
        <begin position="56"/>
        <end position="89"/>
    </location>
</feature>
<dbReference type="GO" id="GO:0035330">
    <property type="term" value="P:regulation of hippo signaling"/>
    <property type="evidence" value="ECO:0007669"/>
    <property type="project" value="TreeGrafter"/>
</dbReference>
<comment type="caution">
    <text evidence="6">The sequence shown here is derived from an EMBL/GenBank/DDBJ whole genome shotgun (WGS) entry which is preliminary data.</text>
</comment>